<reference evidence="11 12" key="1">
    <citation type="journal article" date="2022" name="Nat. Plants">
        <title>Genomes of leafy and leafless Platanthera orchids illuminate the evolution of mycoheterotrophy.</title>
        <authorList>
            <person name="Li M.H."/>
            <person name="Liu K.W."/>
            <person name="Li Z."/>
            <person name="Lu H.C."/>
            <person name="Ye Q.L."/>
            <person name="Zhang D."/>
            <person name="Wang J.Y."/>
            <person name="Li Y.F."/>
            <person name="Zhong Z.M."/>
            <person name="Liu X."/>
            <person name="Yu X."/>
            <person name="Liu D.K."/>
            <person name="Tu X.D."/>
            <person name="Liu B."/>
            <person name="Hao Y."/>
            <person name="Liao X.Y."/>
            <person name="Jiang Y.T."/>
            <person name="Sun W.H."/>
            <person name="Chen J."/>
            <person name="Chen Y.Q."/>
            <person name="Ai Y."/>
            <person name="Zhai J.W."/>
            <person name="Wu S.S."/>
            <person name="Zhou Z."/>
            <person name="Hsiao Y.Y."/>
            <person name="Wu W.L."/>
            <person name="Chen Y.Y."/>
            <person name="Lin Y.F."/>
            <person name="Hsu J.L."/>
            <person name="Li C.Y."/>
            <person name="Wang Z.W."/>
            <person name="Zhao X."/>
            <person name="Zhong W.Y."/>
            <person name="Ma X.K."/>
            <person name="Ma L."/>
            <person name="Huang J."/>
            <person name="Chen G.Z."/>
            <person name="Huang M.Z."/>
            <person name="Huang L."/>
            <person name="Peng D.H."/>
            <person name="Luo Y.B."/>
            <person name="Zou S.Q."/>
            <person name="Chen S.P."/>
            <person name="Lan S."/>
            <person name="Tsai W.C."/>
            <person name="Van de Peer Y."/>
            <person name="Liu Z.J."/>
        </authorList>
    </citation>
    <scope>NUCLEOTIDE SEQUENCE [LARGE SCALE GENOMIC DNA]</scope>
    <source>
        <strain evidence="11">Lor287</strain>
    </source>
</reference>
<dbReference type="PANTHER" id="PTHR45801">
    <property type="entry name" value="OS07G0101800 PROTEIN"/>
    <property type="match status" value="1"/>
</dbReference>
<keyword evidence="6" id="KW-0804">Transcription</keyword>
<dbReference type="InterPro" id="IPR013087">
    <property type="entry name" value="Znf_C2H2_type"/>
</dbReference>
<accession>A0AAP0B395</accession>
<keyword evidence="12" id="KW-1185">Reference proteome</keyword>
<dbReference type="PANTHER" id="PTHR45801:SF107">
    <property type="entry name" value="TRANSCRIPTIONAL REGULATOR SUPERMAN-LIKE"/>
    <property type="match status" value="1"/>
</dbReference>
<evidence type="ECO:0000256" key="3">
    <source>
        <dbReference type="ARBA" id="ARBA00022771"/>
    </source>
</evidence>
<dbReference type="SUPFAM" id="SSF57667">
    <property type="entry name" value="beta-beta-alpha zinc fingers"/>
    <property type="match status" value="1"/>
</dbReference>
<feature type="domain" description="C2H2-type" evidence="10">
    <location>
        <begin position="25"/>
        <end position="52"/>
    </location>
</feature>
<evidence type="ECO:0000256" key="2">
    <source>
        <dbReference type="ARBA" id="ARBA00022723"/>
    </source>
</evidence>
<comment type="caution">
    <text evidence="11">The sequence shown here is derived from an EMBL/GenBank/DDBJ whole genome shotgun (WGS) entry which is preliminary data.</text>
</comment>
<gene>
    <name evidence="11" type="primary">TAC1</name>
    <name evidence="11" type="ORF">KSP39_PZI018398</name>
</gene>
<evidence type="ECO:0000256" key="9">
    <source>
        <dbReference type="SAM" id="MobiDB-lite"/>
    </source>
</evidence>
<evidence type="ECO:0000256" key="1">
    <source>
        <dbReference type="ARBA" id="ARBA00004123"/>
    </source>
</evidence>
<evidence type="ECO:0000256" key="8">
    <source>
        <dbReference type="PROSITE-ProRule" id="PRU00042"/>
    </source>
</evidence>
<sequence length="141" mass="15164">MDPPAGVSVEEEEQAYSPAGHGRSYDCSFCKRGFSNAQALGGHMNIHRKDRVIVKPKKLGARGGARQLHLASIAGTAASFPRWIAFSNDDGGRRQLQLLRLMPTSEGDGGDFRCRRSSGEVGGGGNKLLVTELDLELRLGL</sequence>
<evidence type="ECO:0000256" key="6">
    <source>
        <dbReference type="ARBA" id="ARBA00023163"/>
    </source>
</evidence>
<proteinExistence type="predicted"/>
<keyword evidence="5" id="KW-0805">Transcription regulation</keyword>
<protein>
    <submittedName>
        <fullName evidence="11">Transcriptional regulator TAC1</fullName>
    </submittedName>
</protein>
<keyword evidence="7" id="KW-0539">Nucleus</keyword>
<feature type="region of interest" description="Disordered" evidence="9">
    <location>
        <begin position="1"/>
        <end position="22"/>
    </location>
</feature>
<dbReference type="PROSITE" id="PS50157">
    <property type="entry name" value="ZINC_FINGER_C2H2_2"/>
    <property type="match status" value="1"/>
</dbReference>
<dbReference type="InterPro" id="IPR036236">
    <property type="entry name" value="Znf_C2H2_sf"/>
</dbReference>
<dbReference type="Proteomes" id="UP001418222">
    <property type="component" value="Unassembled WGS sequence"/>
</dbReference>
<dbReference type="EMBL" id="JBBWWQ010000016">
    <property type="protein sequence ID" value="KAK8926092.1"/>
    <property type="molecule type" value="Genomic_DNA"/>
</dbReference>
<organism evidence="11 12">
    <name type="scientific">Platanthera zijinensis</name>
    <dbReference type="NCBI Taxonomy" id="2320716"/>
    <lineage>
        <taxon>Eukaryota</taxon>
        <taxon>Viridiplantae</taxon>
        <taxon>Streptophyta</taxon>
        <taxon>Embryophyta</taxon>
        <taxon>Tracheophyta</taxon>
        <taxon>Spermatophyta</taxon>
        <taxon>Magnoliopsida</taxon>
        <taxon>Liliopsida</taxon>
        <taxon>Asparagales</taxon>
        <taxon>Orchidaceae</taxon>
        <taxon>Orchidoideae</taxon>
        <taxon>Orchideae</taxon>
        <taxon>Orchidinae</taxon>
        <taxon>Platanthera</taxon>
    </lineage>
</organism>
<keyword evidence="4" id="KW-0862">Zinc</keyword>
<name>A0AAP0B395_9ASPA</name>
<dbReference type="AlphaFoldDB" id="A0AAP0B395"/>
<evidence type="ECO:0000313" key="12">
    <source>
        <dbReference type="Proteomes" id="UP001418222"/>
    </source>
</evidence>
<evidence type="ECO:0000256" key="5">
    <source>
        <dbReference type="ARBA" id="ARBA00023015"/>
    </source>
</evidence>
<dbReference type="Gene3D" id="3.30.160.60">
    <property type="entry name" value="Classic Zinc Finger"/>
    <property type="match status" value="1"/>
</dbReference>
<keyword evidence="3 8" id="KW-0863">Zinc-finger</keyword>
<comment type="subcellular location">
    <subcellularLocation>
        <location evidence="1">Nucleus</location>
    </subcellularLocation>
</comment>
<evidence type="ECO:0000259" key="10">
    <source>
        <dbReference type="PROSITE" id="PS50157"/>
    </source>
</evidence>
<dbReference type="PROSITE" id="PS00028">
    <property type="entry name" value="ZINC_FINGER_C2H2_1"/>
    <property type="match status" value="1"/>
</dbReference>
<evidence type="ECO:0000256" key="4">
    <source>
        <dbReference type="ARBA" id="ARBA00022833"/>
    </source>
</evidence>
<dbReference type="InterPro" id="IPR052426">
    <property type="entry name" value="Plant_dev_regulator"/>
</dbReference>
<evidence type="ECO:0000313" key="11">
    <source>
        <dbReference type="EMBL" id="KAK8926092.1"/>
    </source>
</evidence>
<keyword evidence="2" id="KW-0479">Metal-binding</keyword>
<dbReference type="GO" id="GO:0008270">
    <property type="term" value="F:zinc ion binding"/>
    <property type="evidence" value="ECO:0007669"/>
    <property type="project" value="UniProtKB-KW"/>
</dbReference>
<dbReference type="GO" id="GO:0005634">
    <property type="term" value="C:nucleus"/>
    <property type="evidence" value="ECO:0007669"/>
    <property type="project" value="UniProtKB-SubCell"/>
</dbReference>
<evidence type="ECO:0000256" key="7">
    <source>
        <dbReference type="ARBA" id="ARBA00023242"/>
    </source>
</evidence>